<comment type="caution">
    <text evidence="1">The sequence shown here is derived from an EMBL/GenBank/DDBJ whole genome shotgun (WGS) entry which is preliminary data.</text>
</comment>
<dbReference type="EMBL" id="JBEPMK010000001">
    <property type="protein sequence ID" value="MET3643829.1"/>
    <property type="molecule type" value="Genomic_DNA"/>
</dbReference>
<evidence type="ECO:0008006" key="3">
    <source>
        <dbReference type="Google" id="ProtNLM"/>
    </source>
</evidence>
<accession>A0ABV2JLD9</accession>
<gene>
    <name evidence="1" type="ORF">ABID27_000446</name>
</gene>
<sequence length="76" mass="8878">MKNCQPQPVTMEGQTAYYSRLLQMAHYLGYDNETQYYLEKIPRAYSEGTEQEYLACVNYLATPIEKEQVESINEAE</sequence>
<evidence type="ECO:0000313" key="1">
    <source>
        <dbReference type="EMBL" id="MET3643829.1"/>
    </source>
</evidence>
<keyword evidence="2" id="KW-1185">Reference proteome</keyword>
<dbReference type="Proteomes" id="UP001549055">
    <property type="component" value="Unassembled WGS sequence"/>
</dbReference>
<dbReference type="RefSeq" id="WP_354279916.1">
    <property type="nucleotide sequence ID" value="NZ_JBEPMK010000001.1"/>
</dbReference>
<evidence type="ECO:0000313" key="2">
    <source>
        <dbReference type="Proteomes" id="UP001549055"/>
    </source>
</evidence>
<organism evidence="1 2">
    <name type="scientific">Streptococcus gallinaceus</name>
    <dbReference type="NCBI Taxonomy" id="165758"/>
    <lineage>
        <taxon>Bacteria</taxon>
        <taxon>Bacillati</taxon>
        <taxon>Bacillota</taxon>
        <taxon>Bacilli</taxon>
        <taxon>Lactobacillales</taxon>
        <taxon>Streptococcaceae</taxon>
        <taxon>Streptococcus</taxon>
    </lineage>
</organism>
<proteinExistence type="predicted"/>
<name>A0ABV2JLD9_9STRE</name>
<reference evidence="1 2" key="1">
    <citation type="submission" date="2024-06" db="EMBL/GenBank/DDBJ databases">
        <title>Genomic Encyclopedia of Type Strains, Phase IV (KMG-IV): sequencing the most valuable type-strain genomes for metagenomic binning, comparative biology and taxonomic classification.</title>
        <authorList>
            <person name="Goeker M."/>
        </authorList>
    </citation>
    <scope>NUCLEOTIDE SEQUENCE [LARGE SCALE GENOMIC DNA]</scope>
    <source>
        <strain evidence="1 2">DSM 15349</strain>
    </source>
</reference>
<protein>
    <recommendedName>
        <fullName evidence="3">Phage protein</fullName>
    </recommendedName>
</protein>